<evidence type="ECO:0000313" key="1">
    <source>
        <dbReference type="EMBL" id="ABY65762.1"/>
    </source>
</evidence>
<evidence type="ECO:0000313" key="2">
    <source>
        <dbReference type="Proteomes" id="UP000203316"/>
    </source>
</evidence>
<keyword evidence="2" id="KW-1185">Reference proteome</keyword>
<dbReference type="GeneID" id="5850511"/>
<dbReference type="OrthoDB" id="28495at10239"/>
<dbReference type="Proteomes" id="UP000203316">
    <property type="component" value="Segment"/>
</dbReference>
<name>B0FDQ4_9ABAC</name>
<dbReference type="KEGG" id="vg:5850511"/>
<protein>
    <submittedName>
        <fullName evidence="1">Uncharacterized protein</fullName>
    </submittedName>
</protein>
<accession>B0FDQ4</accession>
<proteinExistence type="predicted"/>
<reference evidence="1 2" key="1">
    <citation type="submission" date="2007-11" db="EMBL/GenBank/DDBJ databases">
        <title>Sequence and organization of Orgyia leucostigma nucleopolyhedrovirus genome.</title>
        <authorList>
            <person name="Eveleigh R.J.M."/>
            <person name="Lapointe R."/>
            <person name="Graham R.I."/>
            <person name="Lauzon H.A.M."/>
            <person name="Pavlik L."/>
            <person name="Arif B.M."/>
            <person name="Lucarotti C.J."/>
        </authorList>
    </citation>
    <scope>NUCLEOTIDE SEQUENCE [LARGE SCALE GENOMIC DNA]</scope>
    <source>
        <strain evidence="1">CFS-77</strain>
    </source>
</reference>
<organism evidence="1 2">
    <name type="scientific">Orgyia leucostigma nucleopolyhedrovirus</name>
    <dbReference type="NCBI Taxonomy" id="490711"/>
    <lineage>
        <taxon>Viruses</taxon>
        <taxon>Viruses incertae sedis</taxon>
        <taxon>Naldaviricetes</taxon>
        <taxon>Lefavirales</taxon>
        <taxon>Baculoviridae</taxon>
        <taxon>Alphabaculovirus</taxon>
        <taxon>Alphabaculovirus orleucostigmae</taxon>
    </lineage>
</organism>
<dbReference type="RefSeq" id="YP_001650946.1">
    <property type="nucleotide sequence ID" value="NC_010276.1"/>
</dbReference>
<dbReference type="EMBL" id="EU309041">
    <property type="protein sequence ID" value="ABY65762.1"/>
    <property type="molecule type" value="Genomic_DNA"/>
</dbReference>
<sequence length="96" mass="10926">MSWVSAILKNILMKKNTNFKNVSFNGRVVDERDQTVTCTTCKFVAPTSISYEEYLYIHDKFNIVAHGKPCAGGDVNSETLMYCNLNEERDTINLLL</sequence>